<accession>A0A7S4LFC3</accession>
<organism evidence="1">
    <name type="scientific">Eutreptiella gymnastica</name>
    <dbReference type="NCBI Taxonomy" id="73025"/>
    <lineage>
        <taxon>Eukaryota</taxon>
        <taxon>Discoba</taxon>
        <taxon>Euglenozoa</taxon>
        <taxon>Euglenida</taxon>
        <taxon>Spirocuta</taxon>
        <taxon>Euglenophyceae</taxon>
        <taxon>Eutreptiales</taxon>
        <taxon>Eutreptiaceae</taxon>
        <taxon>Eutreptiella</taxon>
    </lineage>
</organism>
<sequence length="309" mass="34480">MANTSEEMLLPYFQSTLAVTETSRFIAKDDTKDTLTEISQELCELGQQVAQLCLGEDENLESGPTNANFFSWLRRSSEDLSDACVSQECESRLSSPGRPYGDVGQLQVDVERATAAAPEADMRGFNIQTAKDNGNIEEMLGGVREELLTVQHPSQNSGSQDKPLSREDGKFPISEHGRCSHVESWTRLRGKRGHSYFFCKLCGVGWRQPTKERKMKHMVRRLQATPRATWTPITTNVGVEPEFKVEVKPPPTRPAPIIVGDVHPVQMNYGGWWASTCQHIDSMPPIVSHQTLEASLLGNQPNTFWPHVG</sequence>
<reference evidence="1" key="1">
    <citation type="submission" date="2021-01" db="EMBL/GenBank/DDBJ databases">
        <authorList>
            <person name="Corre E."/>
            <person name="Pelletier E."/>
            <person name="Niang G."/>
            <person name="Scheremetjew M."/>
            <person name="Finn R."/>
            <person name="Kale V."/>
            <person name="Holt S."/>
            <person name="Cochrane G."/>
            <person name="Meng A."/>
            <person name="Brown T."/>
            <person name="Cohen L."/>
        </authorList>
    </citation>
    <scope>NUCLEOTIDE SEQUENCE</scope>
    <source>
        <strain evidence="1">CCMP1594</strain>
    </source>
</reference>
<evidence type="ECO:0000313" key="1">
    <source>
        <dbReference type="EMBL" id="CAE0825483.1"/>
    </source>
</evidence>
<dbReference type="EMBL" id="HBJA01106333">
    <property type="protein sequence ID" value="CAE0825483.1"/>
    <property type="molecule type" value="Transcribed_RNA"/>
</dbReference>
<name>A0A7S4LFC3_9EUGL</name>
<proteinExistence type="predicted"/>
<gene>
    <name evidence="1" type="ORF">EGYM00163_LOCUS36732</name>
</gene>
<dbReference type="AlphaFoldDB" id="A0A7S4LFC3"/>
<protein>
    <submittedName>
        <fullName evidence="1">Uncharacterized protein</fullName>
    </submittedName>
</protein>